<gene>
    <name evidence="1" type="ORF">SCLCIDRAFT_8427</name>
</gene>
<dbReference type="Proteomes" id="UP000053989">
    <property type="component" value="Unassembled WGS sequence"/>
</dbReference>
<dbReference type="HOGENOM" id="CLU_1723423_0_0_1"/>
<evidence type="ECO:0000313" key="1">
    <source>
        <dbReference type="EMBL" id="KIM64926.1"/>
    </source>
</evidence>
<dbReference type="AlphaFoldDB" id="A0A0C3EAB1"/>
<name>A0A0C3EAB1_9AGAM</name>
<dbReference type="EMBL" id="KN822026">
    <property type="protein sequence ID" value="KIM64926.1"/>
    <property type="molecule type" value="Genomic_DNA"/>
</dbReference>
<reference evidence="2" key="2">
    <citation type="submission" date="2015-01" db="EMBL/GenBank/DDBJ databases">
        <title>Evolutionary Origins and Diversification of the Mycorrhizal Mutualists.</title>
        <authorList>
            <consortium name="DOE Joint Genome Institute"/>
            <consortium name="Mycorrhizal Genomics Consortium"/>
            <person name="Kohler A."/>
            <person name="Kuo A."/>
            <person name="Nagy L.G."/>
            <person name="Floudas D."/>
            <person name="Copeland A."/>
            <person name="Barry K.W."/>
            <person name="Cichocki N."/>
            <person name="Veneault-Fourrey C."/>
            <person name="LaButti K."/>
            <person name="Lindquist E.A."/>
            <person name="Lipzen A."/>
            <person name="Lundell T."/>
            <person name="Morin E."/>
            <person name="Murat C."/>
            <person name="Riley R."/>
            <person name="Ohm R."/>
            <person name="Sun H."/>
            <person name="Tunlid A."/>
            <person name="Henrissat B."/>
            <person name="Grigoriev I.V."/>
            <person name="Hibbett D.S."/>
            <person name="Martin F."/>
        </authorList>
    </citation>
    <scope>NUCLEOTIDE SEQUENCE [LARGE SCALE GENOMIC DNA]</scope>
    <source>
        <strain evidence="2">Foug A</strain>
    </source>
</reference>
<protein>
    <submittedName>
        <fullName evidence="1">Uncharacterized protein</fullName>
    </submittedName>
</protein>
<accession>A0A0C3EAB1</accession>
<dbReference type="InParanoid" id="A0A0C3EAB1"/>
<reference evidence="1 2" key="1">
    <citation type="submission" date="2014-04" db="EMBL/GenBank/DDBJ databases">
        <authorList>
            <consortium name="DOE Joint Genome Institute"/>
            <person name="Kuo A."/>
            <person name="Kohler A."/>
            <person name="Nagy L.G."/>
            <person name="Floudas D."/>
            <person name="Copeland A."/>
            <person name="Barry K.W."/>
            <person name="Cichocki N."/>
            <person name="Veneault-Fourrey C."/>
            <person name="LaButti K."/>
            <person name="Lindquist E.A."/>
            <person name="Lipzen A."/>
            <person name="Lundell T."/>
            <person name="Morin E."/>
            <person name="Murat C."/>
            <person name="Sun H."/>
            <person name="Tunlid A."/>
            <person name="Henrissat B."/>
            <person name="Grigoriev I.V."/>
            <person name="Hibbett D.S."/>
            <person name="Martin F."/>
            <person name="Nordberg H.P."/>
            <person name="Cantor M.N."/>
            <person name="Hua S.X."/>
        </authorList>
    </citation>
    <scope>NUCLEOTIDE SEQUENCE [LARGE SCALE GENOMIC DNA]</scope>
    <source>
        <strain evidence="1 2">Foug A</strain>
    </source>
</reference>
<keyword evidence="2" id="KW-1185">Reference proteome</keyword>
<sequence length="152" mass="16482">MHPDIIAIDTANGLTTNTDLSPVCKDKYYIYTPMLLSSKAQIWGLERLVNCGERTAYTGVVCKGRCGDGVAPAKGVLGEITLGGLLLSGASADLLQGPISTYLIVSADVVIFLCFLEKRYHDFCGPKKPKQYTQHGFDAPIMGVVPWSILWT</sequence>
<evidence type="ECO:0000313" key="2">
    <source>
        <dbReference type="Proteomes" id="UP000053989"/>
    </source>
</evidence>
<proteinExistence type="predicted"/>
<organism evidence="1 2">
    <name type="scientific">Scleroderma citrinum Foug A</name>
    <dbReference type="NCBI Taxonomy" id="1036808"/>
    <lineage>
        <taxon>Eukaryota</taxon>
        <taxon>Fungi</taxon>
        <taxon>Dikarya</taxon>
        <taxon>Basidiomycota</taxon>
        <taxon>Agaricomycotina</taxon>
        <taxon>Agaricomycetes</taxon>
        <taxon>Agaricomycetidae</taxon>
        <taxon>Boletales</taxon>
        <taxon>Sclerodermatineae</taxon>
        <taxon>Sclerodermataceae</taxon>
        <taxon>Scleroderma</taxon>
    </lineage>
</organism>